<dbReference type="RefSeq" id="WP_198566714.1">
    <property type="nucleotide sequence ID" value="NZ_JACCPP010000026.1"/>
</dbReference>
<protein>
    <submittedName>
        <fullName evidence="1">Uncharacterized protein</fullName>
    </submittedName>
</protein>
<reference evidence="1" key="1">
    <citation type="submission" date="2020-07" db="EMBL/GenBank/DDBJ databases">
        <title>Comparative genomics analyses of Lactobacillus crispatus isolated from different ecological niches.</title>
        <authorList>
            <person name="Mancino W."/>
            <person name="Mancabelli L."/>
            <person name="Lugli G.A."/>
            <person name="Milani C."/>
            <person name="Viappiani A."/>
            <person name="Anzalone R."/>
            <person name="Longhi G."/>
            <person name="Ventura M."/>
            <person name="Turroni F."/>
        </authorList>
    </citation>
    <scope>NUCLEOTIDE SEQUENCE</scope>
    <source>
        <strain evidence="1">LB65</strain>
    </source>
</reference>
<sequence length="131" mass="14802">MDLSKFKPFTMVTGKSFMTISKSGVSFSQAAVVELGKPEYVIILFDSADKKMAIKVARKDEENATAFFKKAKKSNLNVRWNNSLLKDKIESMMDWNIENHSYRVEGSYDSDSKAMIFDLALAKVTLTKKAD</sequence>
<gene>
    <name evidence="1" type="ORF">HYQ56_1699</name>
</gene>
<evidence type="ECO:0000313" key="2">
    <source>
        <dbReference type="Proteomes" id="UP001194414"/>
    </source>
</evidence>
<dbReference type="EMBL" id="JACCPP010000026">
    <property type="protein sequence ID" value="MBI1708711.1"/>
    <property type="molecule type" value="Genomic_DNA"/>
</dbReference>
<name>A0AAW4DPN9_9LACO</name>
<comment type="caution">
    <text evidence="1">The sequence shown here is derived from an EMBL/GenBank/DDBJ whole genome shotgun (WGS) entry which is preliminary data.</text>
</comment>
<dbReference type="AlphaFoldDB" id="A0AAW4DPN9"/>
<evidence type="ECO:0000313" key="1">
    <source>
        <dbReference type="EMBL" id="MBI1708711.1"/>
    </source>
</evidence>
<accession>A0AAW4DPN9</accession>
<proteinExistence type="predicted"/>
<organism evidence="1 2">
    <name type="scientific">Lactobacillus crispatus</name>
    <dbReference type="NCBI Taxonomy" id="47770"/>
    <lineage>
        <taxon>Bacteria</taxon>
        <taxon>Bacillati</taxon>
        <taxon>Bacillota</taxon>
        <taxon>Bacilli</taxon>
        <taxon>Lactobacillales</taxon>
        <taxon>Lactobacillaceae</taxon>
        <taxon>Lactobacillus</taxon>
    </lineage>
</organism>
<dbReference type="Proteomes" id="UP001194414">
    <property type="component" value="Unassembled WGS sequence"/>
</dbReference>